<evidence type="ECO:0000313" key="3">
    <source>
        <dbReference type="EMBL" id="KKK49396.1"/>
    </source>
</evidence>
<dbReference type="Pfam" id="PF07505">
    <property type="entry name" value="DUF5131"/>
    <property type="match status" value="1"/>
</dbReference>
<comment type="similarity">
    <text evidence="1">Belongs to the peptidase M16 family.</text>
</comment>
<dbReference type="GO" id="GO:0006508">
    <property type="term" value="P:proteolysis"/>
    <property type="evidence" value="ECO:0007669"/>
    <property type="project" value="InterPro"/>
</dbReference>
<organism evidence="3">
    <name type="scientific">marine sediment metagenome</name>
    <dbReference type="NCBI Taxonomy" id="412755"/>
    <lineage>
        <taxon>unclassified sequences</taxon>
        <taxon>metagenomes</taxon>
        <taxon>ecological metagenomes</taxon>
    </lineage>
</organism>
<dbReference type="GO" id="GO:0004222">
    <property type="term" value="F:metalloendopeptidase activity"/>
    <property type="evidence" value="ECO:0007669"/>
    <property type="project" value="InterPro"/>
</dbReference>
<evidence type="ECO:0000256" key="1">
    <source>
        <dbReference type="ARBA" id="ARBA00007261"/>
    </source>
</evidence>
<dbReference type="SUPFAM" id="SSF63411">
    <property type="entry name" value="LuxS/MPP-like metallohydrolase"/>
    <property type="match status" value="1"/>
</dbReference>
<name>A0A0F8YMV5_9ZZZZ</name>
<dbReference type="InterPro" id="IPR050361">
    <property type="entry name" value="MPP/UQCRC_Complex"/>
</dbReference>
<dbReference type="PROSITE" id="PS00143">
    <property type="entry name" value="INSULINASE"/>
    <property type="match status" value="1"/>
</dbReference>
<dbReference type="EMBL" id="LAZR01068569">
    <property type="protein sequence ID" value="KKK49396.1"/>
    <property type="molecule type" value="Genomic_DNA"/>
</dbReference>
<protein>
    <submittedName>
        <fullName evidence="3">Uncharacterized protein</fullName>
    </submittedName>
</protein>
<proteinExistence type="inferred from homology"/>
<accession>A0A0F8YMV5</accession>
<dbReference type="Gene3D" id="3.30.830.10">
    <property type="entry name" value="Metalloenzyme, LuxS/M16 peptidase-like"/>
    <property type="match status" value="1"/>
</dbReference>
<evidence type="ECO:0000256" key="2">
    <source>
        <dbReference type="SAM" id="MobiDB-lite"/>
    </source>
</evidence>
<dbReference type="GO" id="GO:0046872">
    <property type="term" value="F:metal ion binding"/>
    <property type="evidence" value="ECO:0007669"/>
    <property type="project" value="InterPro"/>
</dbReference>
<comment type="caution">
    <text evidence="3">The sequence shown here is derived from an EMBL/GenBank/DDBJ whole genome shotgun (WGS) entry which is preliminary data.</text>
</comment>
<sequence>FIVKAGSRDETDPVAGVSHFLEHMAFKGTPTRSVDDVNREFDEMGAYNNACTSEENTVYYAAAFAKRVGQKVWGTKTARRTFKDGHWNEPLKWQRQAMKDGRRHRVFCASMADVFDPNWPKGTRERLWELIKQTPALDWQVLTKRPENAAKMLPPDWGDGYPNVWLGVTAENQEYADNRIPVLLKTPALTRFVSYEPALELVNFEDYLYDGLDWLICGGESGPKCRPFDQRWAKSVILQCREHKVACFHKQMGELWARQNKAKSRHGADPAEWYRPYRVQQFPKSKVQATPPAPTKPITAKRQGSLALL</sequence>
<feature type="non-terminal residue" evidence="3">
    <location>
        <position position="1"/>
    </location>
</feature>
<dbReference type="AlphaFoldDB" id="A0A0F8YMV5"/>
<dbReference type="PANTHER" id="PTHR11851">
    <property type="entry name" value="METALLOPROTEASE"/>
    <property type="match status" value="1"/>
</dbReference>
<feature type="region of interest" description="Disordered" evidence="2">
    <location>
        <begin position="283"/>
        <end position="309"/>
    </location>
</feature>
<dbReference type="InterPro" id="IPR001431">
    <property type="entry name" value="Pept_M16_Zn_BS"/>
</dbReference>
<dbReference type="InterPro" id="IPR011101">
    <property type="entry name" value="DUF5131"/>
</dbReference>
<reference evidence="3" key="1">
    <citation type="journal article" date="2015" name="Nature">
        <title>Complex archaea that bridge the gap between prokaryotes and eukaryotes.</title>
        <authorList>
            <person name="Spang A."/>
            <person name="Saw J.H."/>
            <person name="Jorgensen S.L."/>
            <person name="Zaremba-Niedzwiedzka K."/>
            <person name="Martijn J."/>
            <person name="Lind A.E."/>
            <person name="van Eijk R."/>
            <person name="Schleper C."/>
            <person name="Guy L."/>
            <person name="Ettema T.J."/>
        </authorList>
    </citation>
    <scope>NUCLEOTIDE SEQUENCE</scope>
</reference>
<dbReference type="InterPro" id="IPR011249">
    <property type="entry name" value="Metalloenz_LuxS/M16"/>
</dbReference>
<gene>
    <name evidence="3" type="ORF">LCGC14_3135490</name>
</gene>
<dbReference type="PANTHER" id="PTHR11851:SF49">
    <property type="entry name" value="MITOCHONDRIAL-PROCESSING PEPTIDASE SUBUNIT ALPHA"/>
    <property type="match status" value="1"/>
</dbReference>